<feature type="domain" description="Calcineurin-like phosphoesterase" evidence="5">
    <location>
        <begin position="1"/>
        <end position="200"/>
    </location>
</feature>
<sequence length="278" mass="31951">MKIIQITDTHLRGDNLLSFGKCDTSTTVRKAVEYFQKMQEKDLPDMFIATGDLADNGNHTAYGKIHDYFSDLPRPVFCVPGNHDNRADMLRLLGDKMCPVKDDIAPYICYTVEGYPVRIICIDTIVQGKHWGGITEKVADWLEAKLDEQPRKKTLIFTHHPPFDTGMGFMDEGFENIGRLEDILTRHKNHIQLCCGHMHRNIATRWRGVPVTVSAPICMLMEIDFTEAGGDRFWLADPQYTIHHFYHNQINTYNCIIPTHASYDGPFPFKYLDVDKKK</sequence>
<reference evidence="6" key="2">
    <citation type="journal article" date="2021" name="PeerJ">
        <title>Extensive microbial diversity within the chicken gut microbiome revealed by metagenomics and culture.</title>
        <authorList>
            <person name="Gilroy R."/>
            <person name="Ravi A."/>
            <person name="Getino M."/>
            <person name="Pursley I."/>
            <person name="Horton D.L."/>
            <person name="Alikhan N.F."/>
            <person name="Baker D."/>
            <person name="Gharbi K."/>
            <person name="Hall N."/>
            <person name="Watson M."/>
            <person name="Adriaenssens E.M."/>
            <person name="Foster-Nyarko E."/>
            <person name="Jarju S."/>
            <person name="Secka A."/>
            <person name="Antonio M."/>
            <person name="Oren A."/>
            <person name="Chaudhuri R.R."/>
            <person name="La Ragione R."/>
            <person name="Hildebrand F."/>
            <person name="Pallen M.J."/>
        </authorList>
    </citation>
    <scope>NUCLEOTIDE SEQUENCE</scope>
    <source>
        <strain evidence="6">6919</strain>
    </source>
</reference>
<protein>
    <submittedName>
        <fullName evidence="6">Metallophosphoesterase</fullName>
    </submittedName>
</protein>
<dbReference type="InterPro" id="IPR004843">
    <property type="entry name" value="Calcineurin-like_PHP"/>
</dbReference>
<dbReference type="InterPro" id="IPR042283">
    <property type="entry name" value="GpdQ_catalytic"/>
</dbReference>
<dbReference type="Gene3D" id="3.30.750.180">
    <property type="entry name" value="GpdQ, beta-strand dimerisation domain"/>
    <property type="match status" value="1"/>
</dbReference>
<keyword evidence="3" id="KW-0408">Iron</keyword>
<comment type="similarity">
    <text evidence="4">Belongs to the cyclic nucleotide phosphodiesterase class-III family.</text>
</comment>
<dbReference type="InterPro" id="IPR042281">
    <property type="entry name" value="GpdQ_beta-strand"/>
</dbReference>
<evidence type="ECO:0000259" key="5">
    <source>
        <dbReference type="Pfam" id="PF00149"/>
    </source>
</evidence>
<dbReference type="GO" id="GO:0046872">
    <property type="term" value="F:metal ion binding"/>
    <property type="evidence" value="ECO:0007669"/>
    <property type="project" value="UniProtKB-KW"/>
</dbReference>
<gene>
    <name evidence="6" type="ORF">IAB88_04550</name>
</gene>
<dbReference type="EMBL" id="JADIMC010000053">
    <property type="protein sequence ID" value="MBO8476242.1"/>
    <property type="molecule type" value="Genomic_DNA"/>
</dbReference>
<dbReference type="SUPFAM" id="SSF56300">
    <property type="entry name" value="Metallo-dependent phosphatases"/>
    <property type="match status" value="1"/>
</dbReference>
<dbReference type="Pfam" id="PF00149">
    <property type="entry name" value="Metallophos"/>
    <property type="match status" value="1"/>
</dbReference>
<dbReference type="InterPro" id="IPR029052">
    <property type="entry name" value="Metallo-depent_PP-like"/>
</dbReference>
<dbReference type="Gene3D" id="3.60.21.40">
    <property type="entry name" value="GpdQ, catalytic alpha/beta sandwich domain"/>
    <property type="match status" value="1"/>
</dbReference>
<evidence type="ECO:0000256" key="4">
    <source>
        <dbReference type="ARBA" id="ARBA00025742"/>
    </source>
</evidence>
<evidence type="ECO:0000256" key="2">
    <source>
        <dbReference type="ARBA" id="ARBA00022801"/>
    </source>
</evidence>
<comment type="caution">
    <text evidence="6">The sequence shown here is derived from an EMBL/GenBank/DDBJ whole genome shotgun (WGS) entry which is preliminary data.</text>
</comment>
<evidence type="ECO:0000256" key="3">
    <source>
        <dbReference type="ARBA" id="ARBA00023004"/>
    </source>
</evidence>
<accession>A0A9D9IPD8</accession>
<name>A0A9D9IPD8_9BACT</name>
<reference evidence="6" key="1">
    <citation type="submission" date="2020-10" db="EMBL/GenBank/DDBJ databases">
        <authorList>
            <person name="Gilroy R."/>
        </authorList>
    </citation>
    <scope>NUCLEOTIDE SEQUENCE</scope>
    <source>
        <strain evidence="6">6919</strain>
    </source>
</reference>
<dbReference type="PANTHER" id="PTHR42988">
    <property type="entry name" value="PHOSPHOHYDROLASE"/>
    <property type="match status" value="1"/>
</dbReference>
<dbReference type="InterPro" id="IPR050884">
    <property type="entry name" value="CNP_phosphodiesterase-III"/>
</dbReference>
<evidence type="ECO:0000313" key="6">
    <source>
        <dbReference type="EMBL" id="MBO8476242.1"/>
    </source>
</evidence>
<organism evidence="6 7">
    <name type="scientific">Candidatus Limisoma faecipullorum</name>
    <dbReference type="NCBI Taxonomy" id="2840854"/>
    <lineage>
        <taxon>Bacteria</taxon>
        <taxon>Pseudomonadati</taxon>
        <taxon>Bacteroidota</taxon>
        <taxon>Bacteroidia</taxon>
        <taxon>Bacteroidales</taxon>
        <taxon>Candidatus Limisoma</taxon>
    </lineage>
</organism>
<keyword evidence="1" id="KW-0479">Metal-binding</keyword>
<evidence type="ECO:0000313" key="7">
    <source>
        <dbReference type="Proteomes" id="UP000823598"/>
    </source>
</evidence>
<keyword evidence="2" id="KW-0378">Hydrolase</keyword>
<dbReference type="AlphaFoldDB" id="A0A9D9IPD8"/>
<dbReference type="Proteomes" id="UP000823598">
    <property type="component" value="Unassembled WGS sequence"/>
</dbReference>
<dbReference type="GO" id="GO:0016787">
    <property type="term" value="F:hydrolase activity"/>
    <property type="evidence" value="ECO:0007669"/>
    <property type="project" value="UniProtKB-KW"/>
</dbReference>
<proteinExistence type="inferred from homology"/>
<evidence type="ECO:0000256" key="1">
    <source>
        <dbReference type="ARBA" id="ARBA00022723"/>
    </source>
</evidence>
<dbReference type="PANTHER" id="PTHR42988:SF2">
    <property type="entry name" value="CYCLIC NUCLEOTIDE PHOSPHODIESTERASE CBUA0032-RELATED"/>
    <property type="match status" value="1"/>
</dbReference>